<organism evidence="1 2">
    <name type="scientific">Theobroma cacao</name>
    <name type="common">Cacao</name>
    <name type="synonym">Cocoa</name>
    <dbReference type="NCBI Taxonomy" id="3641"/>
    <lineage>
        <taxon>Eukaryota</taxon>
        <taxon>Viridiplantae</taxon>
        <taxon>Streptophyta</taxon>
        <taxon>Embryophyta</taxon>
        <taxon>Tracheophyta</taxon>
        <taxon>Spermatophyta</taxon>
        <taxon>Magnoliopsida</taxon>
        <taxon>eudicotyledons</taxon>
        <taxon>Gunneridae</taxon>
        <taxon>Pentapetalae</taxon>
        <taxon>rosids</taxon>
        <taxon>malvids</taxon>
        <taxon>Malvales</taxon>
        <taxon>Malvaceae</taxon>
        <taxon>Byttnerioideae</taxon>
        <taxon>Theobroma</taxon>
    </lineage>
</organism>
<dbReference type="AlphaFoldDB" id="A0A061GU18"/>
<dbReference type="Gramene" id="EOY33340">
    <property type="protein sequence ID" value="EOY33340"/>
    <property type="gene ID" value="TCM_041297"/>
</dbReference>
<dbReference type="HOGENOM" id="CLU_1597421_0_0_1"/>
<evidence type="ECO:0000313" key="2">
    <source>
        <dbReference type="Proteomes" id="UP000026915"/>
    </source>
</evidence>
<name>A0A061GU18_THECC</name>
<reference evidence="1 2" key="1">
    <citation type="journal article" date="2013" name="Genome Biol.">
        <title>The genome sequence of the most widely cultivated cacao type and its use to identify candidate genes regulating pod color.</title>
        <authorList>
            <person name="Motamayor J.C."/>
            <person name="Mockaitis K."/>
            <person name="Schmutz J."/>
            <person name="Haiminen N."/>
            <person name="Iii D.L."/>
            <person name="Cornejo O."/>
            <person name="Findley S.D."/>
            <person name="Zheng P."/>
            <person name="Utro F."/>
            <person name="Royaert S."/>
            <person name="Saski C."/>
            <person name="Jenkins J."/>
            <person name="Podicheti R."/>
            <person name="Zhao M."/>
            <person name="Scheffler B.E."/>
            <person name="Stack J.C."/>
            <person name="Feltus F.A."/>
            <person name="Mustiga G.M."/>
            <person name="Amores F."/>
            <person name="Phillips W."/>
            <person name="Marelli J.P."/>
            <person name="May G.D."/>
            <person name="Shapiro H."/>
            <person name="Ma J."/>
            <person name="Bustamante C.D."/>
            <person name="Schnell R.J."/>
            <person name="Main D."/>
            <person name="Gilbert D."/>
            <person name="Parida L."/>
            <person name="Kuhn D.N."/>
        </authorList>
    </citation>
    <scope>NUCLEOTIDE SEQUENCE [LARGE SCALE GENOMIC DNA]</scope>
    <source>
        <strain evidence="2">cv. Matina 1-6</strain>
    </source>
</reference>
<dbReference type="Proteomes" id="UP000026915">
    <property type="component" value="Chromosome 9"/>
</dbReference>
<keyword evidence="2" id="KW-1185">Reference proteome</keyword>
<dbReference type="EMBL" id="CM001887">
    <property type="protein sequence ID" value="EOY33340.1"/>
    <property type="molecule type" value="Genomic_DNA"/>
</dbReference>
<protein>
    <submittedName>
        <fullName evidence="1">Uncharacterized protein</fullName>
    </submittedName>
</protein>
<sequence length="167" mass="18760">MKDIVCSHYGKKGHTKEKCYRLIGFLEDFKFTKTKTGYKKGKSVANNVTHTNKDQCAEIQPDQDDETTGNGFVFQLNVIKQQVSKLFELLNENGITCTNGKNPSQNSHQSKSSLVNLAFAGELTKSKKTCLFFTDEYCVIQDLPSWTVTGVARASLGWYMVQDSNIK</sequence>
<gene>
    <name evidence="1" type="ORF">TCM_041297</name>
</gene>
<accession>A0A061GU18</accession>
<evidence type="ECO:0000313" key="1">
    <source>
        <dbReference type="EMBL" id="EOY33340.1"/>
    </source>
</evidence>
<dbReference type="InParanoid" id="A0A061GU18"/>
<proteinExistence type="predicted"/>